<organism evidence="1 2">
    <name type="scientific">Rotaria socialis</name>
    <dbReference type="NCBI Taxonomy" id="392032"/>
    <lineage>
        <taxon>Eukaryota</taxon>
        <taxon>Metazoa</taxon>
        <taxon>Spiralia</taxon>
        <taxon>Gnathifera</taxon>
        <taxon>Rotifera</taxon>
        <taxon>Eurotatoria</taxon>
        <taxon>Bdelloidea</taxon>
        <taxon>Philodinida</taxon>
        <taxon>Philodinidae</taxon>
        <taxon>Rotaria</taxon>
    </lineage>
</organism>
<evidence type="ECO:0000313" key="1">
    <source>
        <dbReference type="EMBL" id="CAF4978366.1"/>
    </source>
</evidence>
<feature type="non-terminal residue" evidence="1">
    <location>
        <position position="80"/>
    </location>
</feature>
<dbReference type="Proteomes" id="UP000663873">
    <property type="component" value="Unassembled WGS sequence"/>
</dbReference>
<protein>
    <submittedName>
        <fullName evidence="1">Uncharacterized protein</fullName>
    </submittedName>
</protein>
<reference evidence="1" key="1">
    <citation type="submission" date="2021-02" db="EMBL/GenBank/DDBJ databases">
        <authorList>
            <person name="Nowell W R."/>
        </authorList>
    </citation>
    <scope>NUCLEOTIDE SEQUENCE</scope>
</reference>
<feature type="non-terminal residue" evidence="1">
    <location>
        <position position="1"/>
    </location>
</feature>
<proteinExistence type="predicted"/>
<keyword evidence="2" id="KW-1185">Reference proteome</keyword>
<sequence length="80" mass="9128">YTTKEINYNCGNGSDARSWNTAIDFPVGEQMSFMANFWGAFDWWTLAPDENAISWLAAPNNTQRPYQKTNGNNRTLVIAY</sequence>
<dbReference type="EMBL" id="CAJOBP010101814">
    <property type="protein sequence ID" value="CAF4978366.1"/>
    <property type="molecule type" value="Genomic_DNA"/>
</dbReference>
<accession>A0A821ZFI4</accession>
<gene>
    <name evidence="1" type="ORF">UJA718_LOCUS49163</name>
</gene>
<name>A0A821ZFI4_9BILA</name>
<comment type="caution">
    <text evidence="1">The sequence shown here is derived from an EMBL/GenBank/DDBJ whole genome shotgun (WGS) entry which is preliminary data.</text>
</comment>
<evidence type="ECO:0000313" key="2">
    <source>
        <dbReference type="Proteomes" id="UP000663873"/>
    </source>
</evidence>
<dbReference type="AlphaFoldDB" id="A0A821ZFI4"/>